<evidence type="ECO:0000313" key="8">
    <source>
        <dbReference type="Proteomes" id="UP000316649"/>
    </source>
</evidence>
<dbReference type="Pfam" id="PF18267">
    <property type="entry name" value="Rubredoxin_C"/>
    <property type="match status" value="1"/>
</dbReference>
<reference evidence="7 8" key="1">
    <citation type="submission" date="2019-07" db="EMBL/GenBank/DDBJ databases">
        <title>The pathways for chlorine oxyanion respiration interact through the shared metabolite chlorate.</title>
        <authorList>
            <person name="Barnum T.P."/>
            <person name="Cheng Y."/>
            <person name="Hill K.A."/>
            <person name="Lucas L.N."/>
            <person name="Carlson H.K."/>
            <person name="Coates J.D."/>
        </authorList>
    </citation>
    <scope>NUCLEOTIDE SEQUENCE [LARGE SCALE GENOMIC DNA]</scope>
    <source>
        <strain evidence="7 8">BK-1</strain>
    </source>
</reference>
<dbReference type="Pfam" id="PF07992">
    <property type="entry name" value="Pyr_redox_2"/>
    <property type="match status" value="1"/>
</dbReference>
<organism evidence="7 8">
    <name type="scientific">Sedimenticola selenatireducens</name>
    <dbReference type="NCBI Taxonomy" id="191960"/>
    <lineage>
        <taxon>Bacteria</taxon>
        <taxon>Pseudomonadati</taxon>
        <taxon>Pseudomonadota</taxon>
        <taxon>Gammaproteobacteria</taxon>
        <taxon>Chromatiales</taxon>
        <taxon>Sedimenticolaceae</taxon>
        <taxon>Sedimenticola</taxon>
    </lineage>
</organism>
<evidence type="ECO:0000313" key="7">
    <source>
        <dbReference type="EMBL" id="TVO70961.1"/>
    </source>
</evidence>
<dbReference type="AlphaFoldDB" id="A0A558DXR6"/>
<comment type="caution">
    <text evidence="7">The sequence shown here is derived from an EMBL/GenBank/DDBJ whole genome shotgun (WGS) entry which is preliminary data.</text>
</comment>
<dbReference type="EMBL" id="VMNH01000023">
    <property type="protein sequence ID" value="TVO70961.1"/>
    <property type="molecule type" value="Genomic_DNA"/>
</dbReference>
<comment type="similarity">
    <text evidence="2">Belongs to the FAD-dependent oxidoreductase family.</text>
</comment>
<dbReference type="InterPro" id="IPR050260">
    <property type="entry name" value="FAD-bd_OxRdtase"/>
</dbReference>
<dbReference type="InterPro" id="IPR054806">
    <property type="entry name" value="PadH"/>
</dbReference>
<evidence type="ECO:0000256" key="2">
    <source>
        <dbReference type="ARBA" id="ARBA00006442"/>
    </source>
</evidence>
<dbReference type="GO" id="GO:0016491">
    <property type="term" value="F:oxidoreductase activity"/>
    <property type="evidence" value="ECO:0007669"/>
    <property type="project" value="InterPro"/>
</dbReference>
<dbReference type="PRINTS" id="PR00368">
    <property type="entry name" value="FADPNR"/>
</dbReference>
<dbReference type="PANTHER" id="PTHR43429:SF3">
    <property type="entry name" value="NITRITE REDUCTASE [NAD(P)H]"/>
    <property type="match status" value="1"/>
</dbReference>
<dbReference type="SUPFAM" id="SSF51905">
    <property type="entry name" value="FAD/NAD(P)-binding domain"/>
    <property type="match status" value="2"/>
</dbReference>
<dbReference type="InterPro" id="IPR023753">
    <property type="entry name" value="FAD/NAD-binding_dom"/>
</dbReference>
<gene>
    <name evidence="7" type="ORF">FHP88_16040</name>
</gene>
<evidence type="ECO:0000256" key="1">
    <source>
        <dbReference type="ARBA" id="ARBA00001974"/>
    </source>
</evidence>
<feature type="domain" description="NADH-rubredoxin oxidoreductase C-terminal" evidence="6">
    <location>
        <begin position="322"/>
        <end position="371"/>
    </location>
</feature>
<evidence type="ECO:0000259" key="6">
    <source>
        <dbReference type="Pfam" id="PF18267"/>
    </source>
</evidence>
<keyword evidence="3" id="KW-0285">Flavoprotein</keyword>
<dbReference type="Gene3D" id="3.30.390.30">
    <property type="match status" value="1"/>
</dbReference>
<dbReference type="Gene3D" id="3.50.50.60">
    <property type="entry name" value="FAD/NAD(P)-binding domain"/>
    <property type="match status" value="2"/>
</dbReference>
<sequence length="417" mass="45448">MNSTHYLIAGASHAGLEAIHRIRLIDETATITVVTRDARLPYSPTILPYVVSGQSDPDRVVLRNADYFKNLNINLITGDELVAIDEANKQVTLQSGDQWHYEKLLLATGADPIIPPIPGLSEASFHVLRTMQDAINLRTHAGSAKTAIVLGAGLIGMHGAENLRHAGLDVTIVEMCDQVLPGYFDTRAASVIQTAFNSNGITMLMGSRVVKVEQQAQSCQVTLENGNSITADLLLVATGVKPKLDYLKGTSVQVEEGILVDRNMRTDAPAIWAAGDVAQAADFYQDKKVMMGILPDAVTQGAIAAMDMSEDYTLQPYTGGVPINTYTFFGQQAISVGQCMADDQSEELTQVDDDNHRYLKILLKDNQLQGISSINEEMDAGVMWQLILRKIDLTSVKDAFIARPLETGRALMSSTWR</sequence>
<dbReference type="InterPro" id="IPR016156">
    <property type="entry name" value="FAD/NAD-linked_Rdtase_dimer_sf"/>
</dbReference>
<dbReference type="InterPro" id="IPR036188">
    <property type="entry name" value="FAD/NAD-bd_sf"/>
</dbReference>
<keyword evidence="8" id="KW-1185">Reference proteome</keyword>
<evidence type="ECO:0000259" key="5">
    <source>
        <dbReference type="Pfam" id="PF07992"/>
    </source>
</evidence>
<dbReference type="PRINTS" id="PR00411">
    <property type="entry name" value="PNDRDTASEI"/>
</dbReference>
<evidence type="ECO:0000256" key="3">
    <source>
        <dbReference type="ARBA" id="ARBA00022630"/>
    </source>
</evidence>
<dbReference type="RefSeq" id="WP_144360098.1">
    <property type="nucleotide sequence ID" value="NZ_VMNH01000023.1"/>
</dbReference>
<comment type="cofactor">
    <cofactor evidence="1">
        <name>FAD</name>
        <dbReference type="ChEBI" id="CHEBI:57692"/>
    </cofactor>
</comment>
<accession>A0A558DXR6</accession>
<dbReference type="PANTHER" id="PTHR43429">
    <property type="entry name" value="PYRIDINE NUCLEOTIDE-DISULFIDE OXIDOREDUCTASE DOMAIN-CONTAINING"/>
    <property type="match status" value="1"/>
</dbReference>
<dbReference type="OrthoDB" id="9800607at2"/>
<proteinExistence type="inferred from homology"/>
<protein>
    <submittedName>
        <fullName evidence="7">NAD(P)/FAD-dependent oxidoreductase</fullName>
    </submittedName>
</protein>
<dbReference type="NCBIfam" id="NF045765">
    <property type="entry name" value="PhenlGlyoxDHPadH"/>
    <property type="match status" value="1"/>
</dbReference>
<evidence type="ECO:0000256" key="4">
    <source>
        <dbReference type="ARBA" id="ARBA00022827"/>
    </source>
</evidence>
<dbReference type="Proteomes" id="UP000316649">
    <property type="component" value="Unassembled WGS sequence"/>
</dbReference>
<feature type="domain" description="FAD/NAD(P)-binding" evidence="5">
    <location>
        <begin position="5"/>
        <end position="288"/>
    </location>
</feature>
<name>A0A558DXR6_9GAMM</name>
<keyword evidence="4" id="KW-0274">FAD</keyword>
<dbReference type="InterPro" id="IPR041575">
    <property type="entry name" value="Rubredoxin_C"/>
</dbReference>